<comment type="caution">
    <text evidence="1">The sequence shown here is derived from an EMBL/GenBank/DDBJ whole genome shotgun (WGS) entry which is preliminary data.</text>
</comment>
<name>A0A0W0FG37_MONRR</name>
<evidence type="ECO:0000313" key="1">
    <source>
        <dbReference type="EMBL" id="KTB35304.1"/>
    </source>
</evidence>
<reference evidence="1 2" key="1">
    <citation type="submission" date="2015-12" db="EMBL/GenBank/DDBJ databases">
        <title>Draft genome sequence of Moniliophthora roreri, the causal agent of frosty pod rot of cacao.</title>
        <authorList>
            <person name="Aime M.C."/>
            <person name="Diaz-Valderrama J.R."/>
            <person name="Kijpornyongpan T."/>
            <person name="Phillips-Mora W."/>
        </authorList>
    </citation>
    <scope>NUCLEOTIDE SEQUENCE [LARGE SCALE GENOMIC DNA]</scope>
    <source>
        <strain evidence="1 2">MCA 2952</strain>
    </source>
</reference>
<accession>A0A0W0FG37</accession>
<sequence>MNNSNGSIQGKEYALLHTARDISIVDPSGV</sequence>
<protein>
    <submittedName>
        <fullName evidence="1">Uncharacterized protein</fullName>
    </submittedName>
</protein>
<organism evidence="1 2">
    <name type="scientific">Moniliophthora roreri</name>
    <name type="common">Frosty pod rot fungus</name>
    <name type="synonym">Monilia roreri</name>
    <dbReference type="NCBI Taxonomy" id="221103"/>
    <lineage>
        <taxon>Eukaryota</taxon>
        <taxon>Fungi</taxon>
        <taxon>Dikarya</taxon>
        <taxon>Basidiomycota</taxon>
        <taxon>Agaricomycotina</taxon>
        <taxon>Agaricomycetes</taxon>
        <taxon>Agaricomycetidae</taxon>
        <taxon>Agaricales</taxon>
        <taxon>Marasmiineae</taxon>
        <taxon>Marasmiaceae</taxon>
        <taxon>Moniliophthora</taxon>
    </lineage>
</organism>
<dbReference type="Proteomes" id="UP000054988">
    <property type="component" value="Unassembled WGS sequence"/>
</dbReference>
<proteinExistence type="predicted"/>
<gene>
    <name evidence="1" type="ORF">WG66_12127</name>
</gene>
<evidence type="ECO:0000313" key="2">
    <source>
        <dbReference type="Proteomes" id="UP000054988"/>
    </source>
</evidence>
<dbReference type="AlphaFoldDB" id="A0A0W0FG37"/>
<dbReference type="EMBL" id="LATX01001992">
    <property type="protein sequence ID" value="KTB35304.1"/>
    <property type="molecule type" value="Genomic_DNA"/>
</dbReference>